<evidence type="ECO:0000256" key="1">
    <source>
        <dbReference type="ARBA" id="ARBA00007358"/>
    </source>
</evidence>
<evidence type="ECO:0000313" key="7">
    <source>
        <dbReference type="Proteomes" id="UP000602647"/>
    </source>
</evidence>
<organism evidence="6 7">
    <name type="scientific">Zhenpiania hominis</name>
    <dbReference type="NCBI Taxonomy" id="2763644"/>
    <lineage>
        <taxon>Bacteria</taxon>
        <taxon>Bacillati</taxon>
        <taxon>Bacillota</taxon>
        <taxon>Clostridia</taxon>
        <taxon>Peptostreptococcales</taxon>
        <taxon>Anaerovoracaceae</taxon>
        <taxon>Zhenpiania</taxon>
    </lineage>
</organism>
<feature type="domain" description="Fe-containing alcohol dehydrogenase-like C-terminal" evidence="5">
    <location>
        <begin position="191"/>
        <end position="383"/>
    </location>
</feature>
<dbReference type="GO" id="GO:0046872">
    <property type="term" value="F:metal ion binding"/>
    <property type="evidence" value="ECO:0007669"/>
    <property type="project" value="InterPro"/>
</dbReference>
<dbReference type="InterPro" id="IPR056798">
    <property type="entry name" value="ADH_Fe_C"/>
</dbReference>
<dbReference type="SUPFAM" id="SSF56796">
    <property type="entry name" value="Dehydroquinate synthase-like"/>
    <property type="match status" value="1"/>
</dbReference>
<dbReference type="Pfam" id="PF00465">
    <property type="entry name" value="Fe-ADH"/>
    <property type="match status" value="1"/>
</dbReference>
<dbReference type="PANTHER" id="PTHR11496:SF102">
    <property type="entry name" value="ALCOHOL DEHYDROGENASE 4"/>
    <property type="match status" value="1"/>
</dbReference>
<dbReference type="EMBL" id="JACRYT010000008">
    <property type="protein sequence ID" value="MBC6679983.1"/>
    <property type="molecule type" value="Genomic_DNA"/>
</dbReference>
<dbReference type="Proteomes" id="UP000602647">
    <property type="component" value="Unassembled WGS sequence"/>
</dbReference>
<dbReference type="FunFam" id="3.40.50.1970:FF:000003">
    <property type="entry name" value="Alcohol dehydrogenase, iron-containing"/>
    <property type="match status" value="1"/>
</dbReference>
<keyword evidence="3" id="KW-0520">NAD</keyword>
<dbReference type="AlphaFoldDB" id="A0A923NJ32"/>
<comment type="similarity">
    <text evidence="1">Belongs to the iron-containing alcohol dehydrogenase family.</text>
</comment>
<dbReference type="InterPro" id="IPR001670">
    <property type="entry name" value="ADH_Fe/GldA"/>
</dbReference>
<proteinExistence type="inferred from homology"/>
<name>A0A923NJ32_9FIRM</name>
<dbReference type="FunFam" id="1.20.1090.10:FF:000001">
    <property type="entry name" value="Aldehyde-alcohol dehydrogenase"/>
    <property type="match status" value="1"/>
</dbReference>
<dbReference type="InterPro" id="IPR018211">
    <property type="entry name" value="ADH_Fe_CS"/>
</dbReference>
<comment type="caution">
    <text evidence="6">The sequence shown here is derived from an EMBL/GenBank/DDBJ whole genome shotgun (WGS) entry which is preliminary data.</text>
</comment>
<keyword evidence="2" id="KW-0560">Oxidoreductase</keyword>
<accession>A0A923NJ32</accession>
<dbReference type="Gene3D" id="3.40.50.1970">
    <property type="match status" value="1"/>
</dbReference>
<dbReference type="PROSITE" id="PS00060">
    <property type="entry name" value="ADH_IRON_2"/>
    <property type="match status" value="1"/>
</dbReference>
<reference evidence="6" key="1">
    <citation type="submission" date="2020-08" db="EMBL/GenBank/DDBJ databases">
        <title>Genome public.</title>
        <authorList>
            <person name="Liu C."/>
            <person name="Sun Q."/>
        </authorList>
    </citation>
    <scope>NUCLEOTIDE SEQUENCE</scope>
    <source>
        <strain evidence="6">BX12</strain>
    </source>
</reference>
<sequence>MKEFEYKMPAKVRFGVGITGNLGRILREELGFQKVFIATDKGIVAAGILEKITNALAQEGFPYQVYDALIPDPTIEVVDEAADILRQSGADVVVAVGGGSPIDTAKAMCMLQTHEGSVRDYLFGGNMQVENPILPLICIPTTAGTGSEMTAASVITNNQEQTKVSVTHENLIPKMTLIDPSLHVGMPPFITATTGMDALTHAIESYVSLNAEPISDAMGIAAIRMIGENLRTAVSDGSNLQARTNMALASTIAGAAFLNGGLGVVHGIAQTIGAVAHVAHGTANALLLPYCMQRNMVGNLKKFRQIAQALGENTDNMTERRAAQAAVDAVFQLTKDLNVPMKLKEVGVTKEMFPEIIKGTMEYRLLAANPCKLTEKDIEEILLWAFE</sequence>
<dbReference type="InterPro" id="IPR039697">
    <property type="entry name" value="Alcohol_dehydrogenase_Fe"/>
</dbReference>
<evidence type="ECO:0000313" key="6">
    <source>
        <dbReference type="EMBL" id="MBC6679983.1"/>
    </source>
</evidence>
<dbReference type="GO" id="GO:0004022">
    <property type="term" value="F:alcohol dehydrogenase (NAD+) activity"/>
    <property type="evidence" value="ECO:0007669"/>
    <property type="project" value="TreeGrafter"/>
</dbReference>
<dbReference type="RefSeq" id="WP_187303086.1">
    <property type="nucleotide sequence ID" value="NZ_JACRYT010000008.1"/>
</dbReference>
<evidence type="ECO:0000256" key="2">
    <source>
        <dbReference type="ARBA" id="ARBA00023002"/>
    </source>
</evidence>
<evidence type="ECO:0000256" key="3">
    <source>
        <dbReference type="ARBA" id="ARBA00023027"/>
    </source>
</evidence>
<evidence type="ECO:0000259" key="5">
    <source>
        <dbReference type="Pfam" id="PF25137"/>
    </source>
</evidence>
<keyword evidence="7" id="KW-1185">Reference proteome</keyword>
<evidence type="ECO:0000259" key="4">
    <source>
        <dbReference type="Pfam" id="PF00465"/>
    </source>
</evidence>
<dbReference type="CDD" id="cd08551">
    <property type="entry name" value="Fe-ADH"/>
    <property type="match status" value="1"/>
</dbReference>
<dbReference type="PROSITE" id="PS00913">
    <property type="entry name" value="ADH_IRON_1"/>
    <property type="match status" value="1"/>
</dbReference>
<dbReference type="Pfam" id="PF25137">
    <property type="entry name" value="ADH_Fe_C"/>
    <property type="match status" value="1"/>
</dbReference>
<dbReference type="PANTHER" id="PTHR11496">
    <property type="entry name" value="ALCOHOL DEHYDROGENASE"/>
    <property type="match status" value="1"/>
</dbReference>
<gene>
    <name evidence="6" type="ORF">H9L42_09085</name>
</gene>
<dbReference type="Gene3D" id="1.20.1090.10">
    <property type="entry name" value="Dehydroquinate synthase-like - alpha domain"/>
    <property type="match status" value="1"/>
</dbReference>
<feature type="domain" description="Alcohol dehydrogenase iron-type/glycerol dehydrogenase GldA" evidence="4">
    <location>
        <begin position="9"/>
        <end position="180"/>
    </location>
</feature>
<protein>
    <submittedName>
        <fullName evidence="6">Iron-containing alcohol dehydrogenase</fullName>
    </submittedName>
</protein>